<comment type="similarity">
    <text evidence="1">Belongs to the LysR transcriptional regulatory family.</text>
</comment>
<dbReference type="EMBL" id="CP038267">
    <property type="protein sequence ID" value="QBR92890.1"/>
    <property type="molecule type" value="Genomic_DNA"/>
</dbReference>
<feature type="domain" description="HTH lysR-type" evidence="5">
    <location>
        <begin position="1"/>
        <end position="58"/>
    </location>
</feature>
<dbReference type="InterPro" id="IPR050950">
    <property type="entry name" value="HTH-type_LysR_regulators"/>
</dbReference>
<accession>A0A4P7GLG6</accession>
<dbReference type="PROSITE" id="PS50931">
    <property type="entry name" value="HTH_LYSR"/>
    <property type="match status" value="1"/>
</dbReference>
<dbReference type="PANTHER" id="PTHR30419">
    <property type="entry name" value="HTH-TYPE TRANSCRIPTIONAL REGULATOR YBHD"/>
    <property type="match status" value="1"/>
</dbReference>
<protein>
    <submittedName>
        <fullName evidence="6">LysR family transcriptional regulator</fullName>
    </submittedName>
</protein>
<dbReference type="PANTHER" id="PTHR30419:SF28">
    <property type="entry name" value="HTH-TYPE TRANSCRIPTIONAL REGULATOR BSDA"/>
    <property type="match status" value="1"/>
</dbReference>
<dbReference type="Proteomes" id="UP000294894">
    <property type="component" value="Chromosome"/>
</dbReference>
<dbReference type="KEGG" id="noy:EXE57_11855"/>
<evidence type="ECO:0000313" key="7">
    <source>
        <dbReference type="Proteomes" id="UP000294894"/>
    </source>
</evidence>
<evidence type="ECO:0000256" key="3">
    <source>
        <dbReference type="ARBA" id="ARBA00023125"/>
    </source>
</evidence>
<evidence type="ECO:0000256" key="2">
    <source>
        <dbReference type="ARBA" id="ARBA00023015"/>
    </source>
</evidence>
<dbReference type="GO" id="GO:0005829">
    <property type="term" value="C:cytosol"/>
    <property type="evidence" value="ECO:0007669"/>
    <property type="project" value="TreeGrafter"/>
</dbReference>
<dbReference type="Gene3D" id="1.10.10.10">
    <property type="entry name" value="Winged helix-like DNA-binding domain superfamily/Winged helix DNA-binding domain"/>
    <property type="match status" value="1"/>
</dbReference>
<keyword evidence="4" id="KW-0804">Transcription</keyword>
<dbReference type="Gene3D" id="3.40.190.290">
    <property type="match status" value="1"/>
</dbReference>
<dbReference type="GO" id="GO:0003677">
    <property type="term" value="F:DNA binding"/>
    <property type="evidence" value="ECO:0007669"/>
    <property type="project" value="UniProtKB-KW"/>
</dbReference>
<name>A0A4P7GLG6_9ACTN</name>
<keyword evidence="2" id="KW-0805">Transcription regulation</keyword>
<dbReference type="GO" id="GO:0003700">
    <property type="term" value="F:DNA-binding transcription factor activity"/>
    <property type="evidence" value="ECO:0007669"/>
    <property type="project" value="InterPro"/>
</dbReference>
<dbReference type="PRINTS" id="PR00039">
    <property type="entry name" value="HTHLYSR"/>
</dbReference>
<evidence type="ECO:0000313" key="6">
    <source>
        <dbReference type="EMBL" id="QBR92890.1"/>
    </source>
</evidence>
<dbReference type="SUPFAM" id="SSF46785">
    <property type="entry name" value="Winged helix' DNA-binding domain"/>
    <property type="match status" value="1"/>
</dbReference>
<dbReference type="AlphaFoldDB" id="A0A4P7GLG6"/>
<evidence type="ECO:0000259" key="5">
    <source>
        <dbReference type="PROSITE" id="PS50931"/>
    </source>
</evidence>
<dbReference type="Pfam" id="PF00126">
    <property type="entry name" value="HTH_1"/>
    <property type="match status" value="1"/>
</dbReference>
<reference evidence="6 7" key="1">
    <citation type="submission" date="2019-03" db="EMBL/GenBank/DDBJ databases">
        <title>Three New Species of Nocardioides, Nocardioides euryhalodurans sp. nov., Nocardioides seonyuensis sp. nov. and Nocardioides eburneoflavus sp. nov., Iolated from Soil.</title>
        <authorList>
            <person name="Roh S.G."/>
            <person name="Lee C."/>
            <person name="Kim M.-K."/>
            <person name="Kim S.B."/>
        </authorList>
    </citation>
    <scope>NUCLEOTIDE SEQUENCE [LARGE SCALE GENOMIC DNA]</scope>
    <source>
        <strain evidence="6 7">MMS17-SY117</strain>
    </source>
</reference>
<dbReference type="InterPro" id="IPR036388">
    <property type="entry name" value="WH-like_DNA-bd_sf"/>
</dbReference>
<dbReference type="OrthoDB" id="3181812at2"/>
<keyword evidence="7" id="KW-1185">Reference proteome</keyword>
<dbReference type="Pfam" id="PF03466">
    <property type="entry name" value="LysR_substrate"/>
    <property type="match status" value="1"/>
</dbReference>
<proteinExistence type="inferred from homology"/>
<organism evidence="6 7">
    <name type="scientific">Nocardioides euryhalodurans</name>
    <dbReference type="NCBI Taxonomy" id="2518370"/>
    <lineage>
        <taxon>Bacteria</taxon>
        <taxon>Bacillati</taxon>
        <taxon>Actinomycetota</taxon>
        <taxon>Actinomycetes</taxon>
        <taxon>Propionibacteriales</taxon>
        <taxon>Nocardioidaceae</taxon>
        <taxon>Nocardioides</taxon>
    </lineage>
</organism>
<keyword evidence="3" id="KW-0238">DNA-binding</keyword>
<dbReference type="InterPro" id="IPR000847">
    <property type="entry name" value="LysR_HTH_N"/>
</dbReference>
<dbReference type="InterPro" id="IPR005119">
    <property type="entry name" value="LysR_subst-bd"/>
</dbReference>
<dbReference type="SUPFAM" id="SSF53850">
    <property type="entry name" value="Periplasmic binding protein-like II"/>
    <property type="match status" value="1"/>
</dbReference>
<dbReference type="InterPro" id="IPR036390">
    <property type="entry name" value="WH_DNA-bd_sf"/>
</dbReference>
<evidence type="ECO:0000256" key="1">
    <source>
        <dbReference type="ARBA" id="ARBA00009437"/>
    </source>
</evidence>
<dbReference type="CDD" id="cd08434">
    <property type="entry name" value="PBP2_GltC_like"/>
    <property type="match status" value="1"/>
</dbReference>
<sequence length="296" mass="32020">MLVRDLTWLVALAEHGHVTTTAEVLGTSQPTLSRALARVESELGARLFERGPAGVRVTPTGEVVVAAARELTGRYDQLLADLGRLLDPDAGVVRLAFLDSMATSLVPRLLRSFHAAAPRTRVELRQEPAHEILRDLESGAADLAITSERPRGWGWVPLQEERLVLVVPPRHRLRDRRQVSLTDLADEELVTTPVGFGFRTLVDGLLRAAGVSPTISFESQDLATIEGLVAAGLGVALVPEQFAGQSGTVGVRLTSQAARRTIGLTWREDRPLSPPAVRLRDFLATHAVGDDEAPGR</sequence>
<evidence type="ECO:0000256" key="4">
    <source>
        <dbReference type="ARBA" id="ARBA00023163"/>
    </source>
</evidence>
<dbReference type="RefSeq" id="WP_135077756.1">
    <property type="nucleotide sequence ID" value="NZ_CP038267.1"/>
</dbReference>
<gene>
    <name evidence="6" type="ORF">EXE57_11855</name>
</gene>